<dbReference type="InterPro" id="IPR008286">
    <property type="entry name" value="Prn/Lys/Arg_de-COase_C"/>
</dbReference>
<name>A0A1G7A3L5_PEPNI</name>
<reference evidence="8 9" key="1">
    <citation type="submission" date="2016-10" db="EMBL/GenBank/DDBJ databases">
        <authorList>
            <person name="de Groot N.N."/>
        </authorList>
    </citation>
    <scope>NUCLEOTIDE SEQUENCE [LARGE SCALE GENOMIC DNA]</scope>
    <source>
        <strain evidence="8 9">DSM 20475</strain>
    </source>
</reference>
<evidence type="ECO:0000256" key="5">
    <source>
        <dbReference type="ARBA" id="ARBA00023239"/>
    </source>
</evidence>
<dbReference type="EMBL" id="FNAF01000018">
    <property type="protein sequence ID" value="SDE09117.1"/>
    <property type="molecule type" value="Genomic_DNA"/>
</dbReference>
<evidence type="ECO:0000256" key="2">
    <source>
        <dbReference type="ARBA" id="ARBA00010671"/>
    </source>
</evidence>
<comment type="cofactor">
    <cofactor evidence="1">
        <name>pyridoxal 5'-phosphate</name>
        <dbReference type="ChEBI" id="CHEBI:597326"/>
    </cofactor>
</comment>
<dbReference type="PANTHER" id="PTHR43277:SF3">
    <property type="entry name" value="DECARBOXYLASE, PUTATIVE-RELATED"/>
    <property type="match status" value="1"/>
</dbReference>
<evidence type="ECO:0000313" key="8">
    <source>
        <dbReference type="EMBL" id="SDE09117.1"/>
    </source>
</evidence>
<evidence type="ECO:0000256" key="4">
    <source>
        <dbReference type="ARBA" id="ARBA00022898"/>
    </source>
</evidence>
<dbReference type="GO" id="GO:0016831">
    <property type="term" value="F:carboxy-lyase activity"/>
    <property type="evidence" value="ECO:0007669"/>
    <property type="project" value="UniProtKB-KW"/>
</dbReference>
<protein>
    <submittedName>
        <fullName evidence="8">Arginine decarboxylase</fullName>
    </submittedName>
</protein>
<dbReference type="InterPro" id="IPR000310">
    <property type="entry name" value="Orn/Lys/Arg_deCO2ase_major_dom"/>
</dbReference>
<dbReference type="OrthoDB" id="9815233at2"/>
<evidence type="ECO:0000256" key="1">
    <source>
        <dbReference type="ARBA" id="ARBA00001933"/>
    </source>
</evidence>
<dbReference type="InterPro" id="IPR036633">
    <property type="entry name" value="Prn/Lys/Arg_de-COase_C_sf"/>
</dbReference>
<evidence type="ECO:0000313" key="9">
    <source>
        <dbReference type="Proteomes" id="UP000198995"/>
    </source>
</evidence>
<evidence type="ECO:0000259" key="7">
    <source>
        <dbReference type="Pfam" id="PF03711"/>
    </source>
</evidence>
<dbReference type="SUPFAM" id="SSF55904">
    <property type="entry name" value="Ornithine decarboxylase C-terminal domain"/>
    <property type="match status" value="1"/>
</dbReference>
<comment type="similarity">
    <text evidence="2">Belongs to the Orn/Lys/Arg decarboxylase class-I family.</text>
</comment>
<dbReference type="InterPro" id="IPR015424">
    <property type="entry name" value="PyrdxlP-dep_Trfase"/>
</dbReference>
<sequence>MADHLWRALAAYADKNRSAAHTPGHAAGRLVPPRLAQAWGRALFAFDQTELPGLDVLSEASGPLAASQAALARHYDAAFARYLVGGSTAGILAMCLAFCRGRTVLVPRHAHQSIRHGLFLAGAESVDLPTRVDPATGAILGTDARAVTRALARRPEAGVFWHIDPSYDGARAPEALQAAREAGLVILTDGAHAAHYGYHPAYPAPPQGDCLVLSSHKTLPVLTGASLLVGRRPADQEALDRALRMVQTSSPSYLMLASLEAAYDWLTGAEARTTMDEGLARLARLRRSLAPTPLQVTLYADPLRWLIRAPGLAGTALADRLARQGLDVELANRRAALLLWPLAGPDDIASATLTQVAQSLPTFTNEDKPADPPLSAPPLPERCLTWAEALSADRERIPLQACAGRIAADTVQVTPPAVPLVLPGERFDPALVQSALDAGLPPDTPVPVIRLS</sequence>
<dbReference type="InterPro" id="IPR015421">
    <property type="entry name" value="PyrdxlP-dep_Trfase_major"/>
</dbReference>
<feature type="domain" description="Orn/Lys/Arg decarboxylases family 1 pyridoxal-P attachment site" evidence="6">
    <location>
        <begin position="5"/>
        <end position="289"/>
    </location>
</feature>
<evidence type="ECO:0000256" key="3">
    <source>
        <dbReference type="ARBA" id="ARBA00022793"/>
    </source>
</evidence>
<dbReference type="STRING" id="2741.SAMN04489866_1189"/>
<accession>A0A1G7A3L5</accession>
<dbReference type="Pfam" id="PF03711">
    <property type="entry name" value="OKR_DC_1_C"/>
    <property type="match status" value="1"/>
</dbReference>
<evidence type="ECO:0000259" key="6">
    <source>
        <dbReference type="Pfam" id="PF01276"/>
    </source>
</evidence>
<dbReference type="RefSeq" id="WP_091792393.1">
    <property type="nucleotide sequence ID" value="NZ_FNAF01000018.1"/>
</dbReference>
<organism evidence="8 9">
    <name type="scientific">Peptococcus niger</name>
    <dbReference type="NCBI Taxonomy" id="2741"/>
    <lineage>
        <taxon>Bacteria</taxon>
        <taxon>Bacillati</taxon>
        <taxon>Bacillota</taxon>
        <taxon>Clostridia</taxon>
        <taxon>Eubacteriales</taxon>
        <taxon>Peptococcaceae</taxon>
        <taxon>Peptococcus</taxon>
    </lineage>
</organism>
<dbReference type="InterPro" id="IPR052357">
    <property type="entry name" value="Orn_Lys_Arg_decarboxylase-I"/>
</dbReference>
<dbReference type="Proteomes" id="UP000198995">
    <property type="component" value="Unassembled WGS sequence"/>
</dbReference>
<gene>
    <name evidence="8" type="ORF">SAMN04489866_1189</name>
</gene>
<dbReference type="Gene3D" id="3.40.640.10">
    <property type="entry name" value="Type I PLP-dependent aspartate aminotransferase-like (Major domain)"/>
    <property type="match status" value="1"/>
</dbReference>
<dbReference type="AlphaFoldDB" id="A0A1G7A3L5"/>
<dbReference type="PANTHER" id="PTHR43277">
    <property type="entry name" value="ARGININE DECARBOXYLASE"/>
    <property type="match status" value="1"/>
</dbReference>
<proteinExistence type="inferred from homology"/>
<keyword evidence="4" id="KW-0663">Pyridoxal phosphate</keyword>
<dbReference type="Gene3D" id="3.90.100.10">
    <property type="entry name" value="Orn/Lys/Arg decarboxylase, C-terminal domain"/>
    <property type="match status" value="1"/>
</dbReference>
<dbReference type="SUPFAM" id="SSF53383">
    <property type="entry name" value="PLP-dependent transferases"/>
    <property type="match status" value="1"/>
</dbReference>
<keyword evidence="9" id="KW-1185">Reference proteome</keyword>
<keyword evidence="5" id="KW-0456">Lyase</keyword>
<feature type="domain" description="Orn/Lys/Arg decarboxylase C-terminal" evidence="7">
    <location>
        <begin position="386"/>
        <end position="428"/>
    </location>
</feature>
<dbReference type="Pfam" id="PF01276">
    <property type="entry name" value="OKR_DC_1"/>
    <property type="match status" value="1"/>
</dbReference>
<keyword evidence="3" id="KW-0210">Decarboxylase</keyword>